<dbReference type="RefSeq" id="WP_203952925.1">
    <property type="nucleotide sequence ID" value="NZ_BOOO01000013.1"/>
</dbReference>
<accession>A0A8J3X5V4</accession>
<dbReference type="Proteomes" id="UP000650628">
    <property type="component" value="Unassembled WGS sequence"/>
</dbReference>
<evidence type="ECO:0000313" key="2">
    <source>
        <dbReference type="Proteomes" id="UP000650628"/>
    </source>
</evidence>
<proteinExistence type="predicted"/>
<dbReference type="EMBL" id="BOOO01000013">
    <property type="protein sequence ID" value="GII28910.1"/>
    <property type="molecule type" value="Genomic_DNA"/>
</dbReference>
<evidence type="ECO:0008006" key="3">
    <source>
        <dbReference type="Google" id="ProtNLM"/>
    </source>
</evidence>
<keyword evidence="2" id="KW-1185">Reference proteome</keyword>
<name>A0A8J3X5V4_9ACTN</name>
<organism evidence="1 2">
    <name type="scientific">Planotetraspora mira</name>
    <dbReference type="NCBI Taxonomy" id="58121"/>
    <lineage>
        <taxon>Bacteria</taxon>
        <taxon>Bacillati</taxon>
        <taxon>Actinomycetota</taxon>
        <taxon>Actinomycetes</taxon>
        <taxon>Streptosporangiales</taxon>
        <taxon>Streptosporangiaceae</taxon>
        <taxon>Planotetraspora</taxon>
    </lineage>
</organism>
<dbReference type="AlphaFoldDB" id="A0A8J3X5V4"/>
<comment type="caution">
    <text evidence="1">The sequence shown here is derived from an EMBL/GenBank/DDBJ whole genome shotgun (WGS) entry which is preliminary data.</text>
</comment>
<reference evidence="1 2" key="1">
    <citation type="submission" date="2021-01" db="EMBL/GenBank/DDBJ databases">
        <title>Whole genome shotgun sequence of Planotetraspora mira NBRC 15435.</title>
        <authorList>
            <person name="Komaki H."/>
            <person name="Tamura T."/>
        </authorList>
    </citation>
    <scope>NUCLEOTIDE SEQUENCE [LARGE SCALE GENOMIC DNA]</scope>
    <source>
        <strain evidence="1 2">NBRC 15435</strain>
    </source>
</reference>
<sequence length="123" mass="13094">MIGIEDCLSEVMSIPGALDAILVEPISGMAILAEGLPDSARSAAGLTETFRAALEGIALASPEGTVRIGDMIITTETSHHLIRPIEMVFDGPLLICLRLDLERSNLALARRRLGTIADQLMAK</sequence>
<evidence type="ECO:0000313" key="1">
    <source>
        <dbReference type="EMBL" id="GII28910.1"/>
    </source>
</evidence>
<gene>
    <name evidence="1" type="ORF">Pmi06nite_23520</name>
</gene>
<protein>
    <recommendedName>
        <fullName evidence="3">Roadblock/LC7 domain-containing protein</fullName>
    </recommendedName>
</protein>